<dbReference type="PANTHER" id="PTHR36370">
    <property type="entry name" value="THYLAKOID SOLUBLE PHOSPHOPROTEIN"/>
    <property type="match status" value="1"/>
</dbReference>
<dbReference type="Proteomes" id="UP001237642">
    <property type="component" value="Unassembled WGS sequence"/>
</dbReference>
<dbReference type="EMBL" id="JAUIZM010000002">
    <property type="protein sequence ID" value="KAK1396650.1"/>
    <property type="molecule type" value="Genomic_DNA"/>
</dbReference>
<evidence type="ECO:0000313" key="3">
    <source>
        <dbReference type="Proteomes" id="UP001237642"/>
    </source>
</evidence>
<organism evidence="2 3">
    <name type="scientific">Heracleum sosnowskyi</name>
    <dbReference type="NCBI Taxonomy" id="360622"/>
    <lineage>
        <taxon>Eukaryota</taxon>
        <taxon>Viridiplantae</taxon>
        <taxon>Streptophyta</taxon>
        <taxon>Embryophyta</taxon>
        <taxon>Tracheophyta</taxon>
        <taxon>Spermatophyta</taxon>
        <taxon>Magnoliopsida</taxon>
        <taxon>eudicotyledons</taxon>
        <taxon>Gunneridae</taxon>
        <taxon>Pentapetalae</taxon>
        <taxon>asterids</taxon>
        <taxon>campanulids</taxon>
        <taxon>Apiales</taxon>
        <taxon>Apiaceae</taxon>
        <taxon>Apioideae</taxon>
        <taxon>apioid superclade</taxon>
        <taxon>Tordylieae</taxon>
        <taxon>Tordyliinae</taxon>
        <taxon>Heracleum</taxon>
    </lineage>
</organism>
<dbReference type="GO" id="GO:0009507">
    <property type="term" value="C:chloroplast"/>
    <property type="evidence" value="ECO:0007669"/>
    <property type="project" value="TreeGrafter"/>
</dbReference>
<accession>A0AAD8J2U3</accession>
<dbReference type="InterPro" id="IPR037244">
    <property type="entry name" value="TSP9_sf"/>
</dbReference>
<protein>
    <submittedName>
        <fullName evidence="2">Thylakoid soluble phosphoprotein TSP9</fullName>
    </submittedName>
</protein>
<comment type="caution">
    <text evidence="2">The sequence shown here is derived from an EMBL/GenBank/DDBJ whole genome shotgun (WGS) entry which is preliminary data.</text>
</comment>
<sequence length="107" mass="11250">MASLMNTLMFSPAVIPGRKRLSTTKTYATAAKGSGGGSEEKSLWDFVLGAIAKEEQLYEVDPLLQKVDEKPATNGTTGTRKGSVVVPPPKKESGGFGGFGGLFAKKE</sequence>
<reference evidence="2" key="1">
    <citation type="submission" date="2023-02" db="EMBL/GenBank/DDBJ databases">
        <title>Genome of toxic invasive species Heracleum sosnowskyi carries increased number of genes despite the absence of recent whole-genome duplications.</title>
        <authorList>
            <person name="Schelkunov M."/>
            <person name="Shtratnikova V."/>
            <person name="Makarenko M."/>
            <person name="Klepikova A."/>
            <person name="Omelchenko D."/>
            <person name="Novikova G."/>
            <person name="Obukhova E."/>
            <person name="Bogdanov V."/>
            <person name="Penin A."/>
            <person name="Logacheva M."/>
        </authorList>
    </citation>
    <scope>NUCLEOTIDE SEQUENCE</scope>
    <source>
        <strain evidence="2">Hsosn_3</strain>
        <tissue evidence="2">Leaf</tissue>
    </source>
</reference>
<keyword evidence="3" id="KW-1185">Reference proteome</keyword>
<dbReference type="PANTHER" id="PTHR36370:SF1">
    <property type="entry name" value="THYLAKOID SOLUBLE PHOSPHOPROTEIN"/>
    <property type="match status" value="1"/>
</dbReference>
<evidence type="ECO:0000313" key="2">
    <source>
        <dbReference type="EMBL" id="KAK1396650.1"/>
    </source>
</evidence>
<dbReference type="Pfam" id="PF11493">
    <property type="entry name" value="TSP9"/>
    <property type="match status" value="1"/>
</dbReference>
<proteinExistence type="predicted"/>
<dbReference type="InterPro" id="IPR021584">
    <property type="entry name" value="TSP9"/>
</dbReference>
<reference evidence="2" key="2">
    <citation type="submission" date="2023-05" db="EMBL/GenBank/DDBJ databases">
        <authorList>
            <person name="Schelkunov M.I."/>
        </authorList>
    </citation>
    <scope>NUCLEOTIDE SEQUENCE</scope>
    <source>
        <strain evidence="2">Hsosn_3</strain>
        <tissue evidence="2">Leaf</tissue>
    </source>
</reference>
<name>A0AAD8J2U3_9APIA</name>
<feature type="region of interest" description="Disordered" evidence="1">
    <location>
        <begin position="69"/>
        <end position="107"/>
    </location>
</feature>
<evidence type="ECO:0000256" key="1">
    <source>
        <dbReference type="SAM" id="MobiDB-lite"/>
    </source>
</evidence>
<dbReference type="SUPFAM" id="SSF144256">
    <property type="entry name" value="TSP9-like"/>
    <property type="match status" value="1"/>
</dbReference>
<gene>
    <name evidence="2" type="ORF">POM88_006513</name>
</gene>
<dbReference type="AlphaFoldDB" id="A0AAD8J2U3"/>